<dbReference type="InterPro" id="IPR003018">
    <property type="entry name" value="GAF"/>
</dbReference>
<dbReference type="PROSITE" id="PS50111">
    <property type="entry name" value="CHEMOTAXIS_TRANSDUC_2"/>
    <property type="match status" value="1"/>
</dbReference>
<keyword evidence="5" id="KW-1185">Reference proteome</keyword>
<protein>
    <recommendedName>
        <fullName evidence="3">Methyl-accepting transducer domain-containing protein</fullName>
    </recommendedName>
</protein>
<name>A0ABP5STI6_9ACTN</name>
<dbReference type="PANTHER" id="PTHR32089:SF112">
    <property type="entry name" value="LYSOZYME-LIKE PROTEIN-RELATED"/>
    <property type="match status" value="1"/>
</dbReference>
<feature type="domain" description="Methyl-accepting transducer" evidence="3">
    <location>
        <begin position="359"/>
        <end position="507"/>
    </location>
</feature>
<comment type="caution">
    <text evidence="4">The sequence shown here is derived from an EMBL/GenBank/DDBJ whole genome shotgun (WGS) entry which is preliminary data.</text>
</comment>
<evidence type="ECO:0000259" key="3">
    <source>
        <dbReference type="PROSITE" id="PS50111"/>
    </source>
</evidence>
<dbReference type="Pfam" id="PF13185">
    <property type="entry name" value="GAF_2"/>
    <property type="match status" value="2"/>
</dbReference>
<dbReference type="Gene3D" id="1.10.287.950">
    <property type="entry name" value="Methyl-accepting chemotaxis protein"/>
    <property type="match status" value="1"/>
</dbReference>
<dbReference type="SUPFAM" id="SSF58104">
    <property type="entry name" value="Methyl-accepting chemotaxis protein (MCP) signaling domain"/>
    <property type="match status" value="1"/>
</dbReference>
<dbReference type="InterPro" id="IPR029016">
    <property type="entry name" value="GAF-like_dom_sf"/>
</dbReference>
<dbReference type="PANTHER" id="PTHR32089">
    <property type="entry name" value="METHYL-ACCEPTING CHEMOTAXIS PROTEIN MCPB"/>
    <property type="match status" value="1"/>
</dbReference>
<gene>
    <name evidence="4" type="ORF">GCM10010170_019800</name>
</gene>
<sequence>MGLLSRAETTTAPREVPRDVESLEELVIALSGAQDEASTWRITVESVAKSHKCDYGAAWLPAGPGGALEIGFCTGSVAGQLRSPSALVARAQQSRRPIYVGDLGQVRDCPRCAEAARAGMTSAMIIPVTRDGRTVAVFEYYSRQRVHVDESRTEKWTAIARIAELARSQTLAAAELRQVADDRAAVTAVVTALGQTHDSQAAVRGALDTVRSAFGWAYASYWEVEDRATGPVLVFRHESGSAGPEFREVTLSATFAEGVGLSGRAWKARDLVFVPDLAELTDCVRAPAAQRAGVRSGICFPVMSGGRVVGTMDFFTTERIALSDSRASALRNVQQLVSQRLDIVRAGEAAERNGRMLLDSISRLRAASQDASGVAREAVDRASTMTGEVDALGRASAAIGDVIKIISSIADQTNLLALNATIEAARAGDVGKGFAVVAGEVKDLARETAAATQRVAEQIAGIQDSARSVSSGIHTTSDAIGQMDAVQGRITAILEEQAHLARLLNER</sequence>
<dbReference type="EMBL" id="BAAARV010000018">
    <property type="protein sequence ID" value="GAA2338324.1"/>
    <property type="molecule type" value="Genomic_DNA"/>
</dbReference>
<dbReference type="Proteomes" id="UP001501444">
    <property type="component" value="Unassembled WGS sequence"/>
</dbReference>
<evidence type="ECO:0000256" key="2">
    <source>
        <dbReference type="PROSITE-ProRule" id="PRU00284"/>
    </source>
</evidence>
<evidence type="ECO:0000256" key="1">
    <source>
        <dbReference type="ARBA" id="ARBA00023224"/>
    </source>
</evidence>
<dbReference type="SMART" id="SM00065">
    <property type="entry name" value="GAF"/>
    <property type="match status" value="2"/>
</dbReference>
<keyword evidence="1 2" id="KW-0807">Transducer</keyword>
<organism evidence="4 5">
    <name type="scientific">Dactylosporangium salmoneum</name>
    <dbReference type="NCBI Taxonomy" id="53361"/>
    <lineage>
        <taxon>Bacteria</taxon>
        <taxon>Bacillati</taxon>
        <taxon>Actinomycetota</taxon>
        <taxon>Actinomycetes</taxon>
        <taxon>Micromonosporales</taxon>
        <taxon>Micromonosporaceae</taxon>
        <taxon>Dactylosporangium</taxon>
    </lineage>
</organism>
<dbReference type="InterPro" id="IPR004089">
    <property type="entry name" value="MCPsignal_dom"/>
</dbReference>
<dbReference type="RefSeq" id="WP_425553513.1">
    <property type="nucleotide sequence ID" value="NZ_BAAARV010000018.1"/>
</dbReference>
<evidence type="ECO:0000313" key="5">
    <source>
        <dbReference type="Proteomes" id="UP001501444"/>
    </source>
</evidence>
<dbReference type="SMART" id="SM00283">
    <property type="entry name" value="MA"/>
    <property type="match status" value="1"/>
</dbReference>
<evidence type="ECO:0000313" key="4">
    <source>
        <dbReference type="EMBL" id="GAA2338324.1"/>
    </source>
</evidence>
<proteinExistence type="predicted"/>
<reference evidence="5" key="1">
    <citation type="journal article" date="2019" name="Int. J. Syst. Evol. Microbiol.">
        <title>The Global Catalogue of Microorganisms (GCM) 10K type strain sequencing project: providing services to taxonomists for standard genome sequencing and annotation.</title>
        <authorList>
            <consortium name="The Broad Institute Genomics Platform"/>
            <consortium name="The Broad Institute Genome Sequencing Center for Infectious Disease"/>
            <person name="Wu L."/>
            <person name="Ma J."/>
        </authorList>
    </citation>
    <scope>NUCLEOTIDE SEQUENCE [LARGE SCALE GENOMIC DNA]</scope>
    <source>
        <strain evidence="5">JCM 3272</strain>
    </source>
</reference>
<dbReference type="Pfam" id="PF00015">
    <property type="entry name" value="MCPsignal"/>
    <property type="match status" value="1"/>
</dbReference>
<dbReference type="Gene3D" id="3.30.450.40">
    <property type="match status" value="2"/>
</dbReference>
<accession>A0ABP5STI6</accession>
<dbReference type="SUPFAM" id="SSF55781">
    <property type="entry name" value="GAF domain-like"/>
    <property type="match status" value="2"/>
</dbReference>